<name>A0A094JZS8_9GAMM</name>
<dbReference type="EMBL" id="JPEO01000004">
    <property type="protein sequence ID" value="KFZ37881.1"/>
    <property type="molecule type" value="Genomic_DNA"/>
</dbReference>
<sequence length="91" mass="10115">MLSAAQERISAIGDRIAAHSVINEQVLIDMRSEFPTLKFTLCFEDDLGEREPYISYPSFDLHLMQLRPGSCAGLTFSPEECSGIVVALHLD</sequence>
<evidence type="ECO:0000313" key="1">
    <source>
        <dbReference type="EMBL" id="KFZ37881.1"/>
    </source>
</evidence>
<dbReference type="RefSeq" id="WP_037441809.1">
    <property type="nucleotide sequence ID" value="NZ_JPEO01000004.1"/>
</dbReference>
<proteinExistence type="predicted"/>
<gene>
    <name evidence="1" type="ORF">HR45_08535</name>
</gene>
<keyword evidence="2" id="KW-1185">Reference proteome</keyword>
<dbReference type="AlphaFoldDB" id="A0A094JZS8"/>
<dbReference type="STRING" id="1515746.HR45_08535"/>
<accession>A0A094JZS8</accession>
<organism evidence="1 2">
    <name type="scientific">Shewanella mangrovi</name>
    <dbReference type="NCBI Taxonomy" id="1515746"/>
    <lineage>
        <taxon>Bacteria</taxon>
        <taxon>Pseudomonadati</taxon>
        <taxon>Pseudomonadota</taxon>
        <taxon>Gammaproteobacteria</taxon>
        <taxon>Alteromonadales</taxon>
        <taxon>Shewanellaceae</taxon>
        <taxon>Shewanella</taxon>
    </lineage>
</organism>
<evidence type="ECO:0000313" key="2">
    <source>
        <dbReference type="Proteomes" id="UP000029264"/>
    </source>
</evidence>
<reference evidence="1 2" key="1">
    <citation type="submission" date="2014-06" db="EMBL/GenBank/DDBJ databases">
        <title>Shewanella sp. YQH10.</title>
        <authorList>
            <person name="Liu Y."/>
            <person name="Zeng R."/>
        </authorList>
    </citation>
    <scope>NUCLEOTIDE SEQUENCE [LARGE SCALE GENOMIC DNA]</scope>
    <source>
        <strain evidence="1 2">YQH10</strain>
    </source>
</reference>
<comment type="caution">
    <text evidence="1">The sequence shown here is derived from an EMBL/GenBank/DDBJ whole genome shotgun (WGS) entry which is preliminary data.</text>
</comment>
<dbReference type="OrthoDB" id="8563875at2"/>
<dbReference type="Proteomes" id="UP000029264">
    <property type="component" value="Unassembled WGS sequence"/>
</dbReference>
<protein>
    <submittedName>
        <fullName evidence="1">Uncharacterized protein</fullName>
    </submittedName>
</protein>